<dbReference type="PANTHER" id="PTHR12961:SF0">
    <property type="entry name" value="CONSERVED OLIGOMERIC GOLGI COMPLEX SUBUNIT 2"/>
    <property type="match status" value="1"/>
</dbReference>
<evidence type="ECO:0000256" key="7">
    <source>
        <dbReference type="ARBA" id="ARBA00023136"/>
    </source>
</evidence>
<name>A0AAF0IZV1_9BASI</name>
<feature type="compositionally biased region" description="Acidic residues" evidence="9">
    <location>
        <begin position="179"/>
        <end position="188"/>
    </location>
</feature>
<gene>
    <name evidence="12" type="ORF">MEQU1_003023</name>
</gene>
<dbReference type="InterPro" id="IPR009316">
    <property type="entry name" value="COG2"/>
</dbReference>
<evidence type="ECO:0000259" key="10">
    <source>
        <dbReference type="Pfam" id="PF06148"/>
    </source>
</evidence>
<dbReference type="EMBL" id="CP119905">
    <property type="protein sequence ID" value="WFD24324.1"/>
    <property type="molecule type" value="Genomic_DNA"/>
</dbReference>
<dbReference type="InterPro" id="IPR024602">
    <property type="entry name" value="COG_su2_N"/>
</dbReference>
<keyword evidence="4" id="KW-0813">Transport</keyword>
<dbReference type="GO" id="GO:0006891">
    <property type="term" value="P:intra-Golgi vesicle-mediated transport"/>
    <property type="evidence" value="ECO:0007669"/>
    <property type="project" value="TreeGrafter"/>
</dbReference>
<feature type="domain" description="COG complex component COG2 C-terminal" evidence="11">
    <location>
        <begin position="459"/>
        <end position="764"/>
    </location>
</feature>
<keyword evidence="6" id="KW-0333">Golgi apparatus</keyword>
<dbReference type="GO" id="GO:0000139">
    <property type="term" value="C:Golgi membrane"/>
    <property type="evidence" value="ECO:0007669"/>
    <property type="project" value="UniProtKB-SubCell"/>
</dbReference>
<dbReference type="GO" id="GO:0007030">
    <property type="term" value="P:Golgi organization"/>
    <property type="evidence" value="ECO:0007669"/>
    <property type="project" value="InterPro"/>
</dbReference>
<evidence type="ECO:0000256" key="4">
    <source>
        <dbReference type="ARBA" id="ARBA00022448"/>
    </source>
</evidence>
<feature type="region of interest" description="Disordered" evidence="9">
    <location>
        <begin position="170"/>
        <end position="194"/>
    </location>
</feature>
<dbReference type="InterPro" id="IPR024603">
    <property type="entry name" value="COG_complex_COG2_C"/>
</dbReference>
<dbReference type="GO" id="GO:0015031">
    <property type="term" value="P:protein transport"/>
    <property type="evidence" value="ECO:0007669"/>
    <property type="project" value="UniProtKB-KW"/>
</dbReference>
<sequence>MAGQGDDEGMVPELEMPPALGPGMPLLSFEQQPQFDVDAFLCSRAVGQDAPSILKELRAYKQTLQDNLVQMINGKYRDFVSLSEMMKAESEPFEKLTDQASWIRLQDALNEMRSQMTQAETDVEALIQDQRHDDEKRHVLNLLLELERAVLRLESLVGIKPEQYEPSLNRTTLSQWANMDDEEDDDESKNESVDDTTSMYAYTLEQRVFHEYQSYTWIQMLLGRPWPTLAEPFLMEIKPRLECIYERLCNDTRALFSNLEKDMMDSLSSPGGLSEDRMATFKLVLNISMELGEACVAAVLERIRAHCISPLIEACFDAPEATHEELDEKVYSNTAELAQLRDITQLHDWTPILPANTKPLRQLYNALLCATDRLSFIYQVAEQVGGDLMDIFNDILWKETVSSLMERHGSHLFFVGKPNEFHKNYILTQAWLECMSSKAPSKRAAQAFRKHELTLALDRRWQLSAFFHMRTREMVAALDQALTSRKDRASDFFHPAFAHLLHACVEPWMTTRHVPSLRAREWRLTLHVLSRYRTWLAQQLPAKPTEEGNSIPTTQGDVDGKGLPEEELDMLNSACGLLVDVPLFESRVRAVAEAIMFPKLLGTNAAQDNEEAETLCAALRHAMDESLGAIADTEPAVTNLLLSVLQRRCAEPLRHVRAANSQYRPFGRAAKESISPSSFIPLIVQPLHQLCGTTSGTPFRRLPHDKAQTIVQQVLDSTVSRYVSAVDTVTRNLESLRRLKRGTMGMSSEESGADDLVYAQLRADTEALEAAVQALAQFTGVKVELSSSAWQSLRKASSRRL</sequence>
<keyword evidence="7" id="KW-0472">Membrane</keyword>
<evidence type="ECO:0000313" key="12">
    <source>
        <dbReference type="EMBL" id="WFD24324.1"/>
    </source>
</evidence>
<proteinExistence type="inferred from homology"/>
<dbReference type="GO" id="GO:0017119">
    <property type="term" value="C:Golgi transport complex"/>
    <property type="evidence" value="ECO:0007669"/>
    <property type="project" value="TreeGrafter"/>
</dbReference>
<evidence type="ECO:0000256" key="3">
    <source>
        <dbReference type="ARBA" id="ARBA00020977"/>
    </source>
</evidence>
<keyword evidence="13" id="KW-1185">Reference proteome</keyword>
<evidence type="ECO:0000256" key="1">
    <source>
        <dbReference type="ARBA" id="ARBA00004395"/>
    </source>
</evidence>
<evidence type="ECO:0000256" key="2">
    <source>
        <dbReference type="ARBA" id="ARBA00007603"/>
    </source>
</evidence>
<reference evidence="12" key="1">
    <citation type="submission" date="2023-03" db="EMBL/GenBank/DDBJ databases">
        <title>Mating type loci evolution in Malassezia.</title>
        <authorList>
            <person name="Coelho M.A."/>
        </authorList>
    </citation>
    <scope>NUCLEOTIDE SEQUENCE</scope>
    <source>
        <strain evidence="12">CBS 12830</strain>
    </source>
</reference>
<evidence type="ECO:0000256" key="8">
    <source>
        <dbReference type="ARBA" id="ARBA00031344"/>
    </source>
</evidence>
<keyword evidence="5" id="KW-0653">Protein transport</keyword>
<evidence type="ECO:0000259" key="11">
    <source>
        <dbReference type="Pfam" id="PF12022"/>
    </source>
</evidence>
<evidence type="ECO:0000256" key="5">
    <source>
        <dbReference type="ARBA" id="ARBA00022927"/>
    </source>
</evidence>
<accession>A0AAF0IZV1</accession>
<dbReference type="AlphaFoldDB" id="A0AAF0IZV1"/>
<evidence type="ECO:0000256" key="6">
    <source>
        <dbReference type="ARBA" id="ARBA00023034"/>
    </source>
</evidence>
<comment type="similarity">
    <text evidence="2">Belongs to the COG2 family.</text>
</comment>
<evidence type="ECO:0000256" key="9">
    <source>
        <dbReference type="SAM" id="MobiDB-lite"/>
    </source>
</evidence>
<dbReference type="Pfam" id="PF12022">
    <property type="entry name" value="COG2_C"/>
    <property type="match status" value="1"/>
</dbReference>
<dbReference type="Proteomes" id="UP001214415">
    <property type="component" value="Chromosome 6"/>
</dbReference>
<feature type="domain" description="Conserved oligomeric Golgi complex subunit 2 N-terminal" evidence="10">
    <location>
        <begin position="32"/>
        <end position="90"/>
    </location>
</feature>
<dbReference type="PANTHER" id="PTHR12961">
    <property type="entry name" value="CONSERVED OLIGOMERIC GOLGI COMPLEX COMPONENT 2"/>
    <property type="match status" value="1"/>
</dbReference>
<comment type="subcellular location">
    <subcellularLocation>
        <location evidence="1">Golgi apparatus membrane</location>
        <topology evidence="1">Peripheral membrane protein</topology>
    </subcellularLocation>
</comment>
<organism evidence="12 13">
    <name type="scientific">Malassezia equina</name>
    <dbReference type="NCBI Taxonomy" id="1381935"/>
    <lineage>
        <taxon>Eukaryota</taxon>
        <taxon>Fungi</taxon>
        <taxon>Dikarya</taxon>
        <taxon>Basidiomycota</taxon>
        <taxon>Ustilaginomycotina</taxon>
        <taxon>Malasseziomycetes</taxon>
        <taxon>Malasseziales</taxon>
        <taxon>Malasseziaceae</taxon>
        <taxon>Malassezia</taxon>
    </lineage>
</organism>
<dbReference type="Pfam" id="PF06148">
    <property type="entry name" value="COG2_N"/>
    <property type="match status" value="1"/>
</dbReference>
<evidence type="ECO:0000313" key="13">
    <source>
        <dbReference type="Proteomes" id="UP001214415"/>
    </source>
</evidence>
<protein>
    <recommendedName>
        <fullName evidence="3">Conserved oligomeric Golgi complex subunit 2</fullName>
    </recommendedName>
    <alternativeName>
        <fullName evidence="8">Component of oligomeric Golgi complex 2</fullName>
    </alternativeName>
</protein>